<dbReference type="PROSITE" id="PS00687">
    <property type="entry name" value="ALDEHYDE_DEHYDR_GLU"/>
    <property type="match status" value="1"/>
</dbReference>
<evidence type="ECO:0000256" key="3">
    <source>
        <dbReference type="ARBA" id="ARBA00023027"/>
    </source>
</evidence>
<evidence type="ECO:0000256" key="2">
    <source>
        <dbReference type="ARBA" id="ARBA00023002"/>
    </source>
</evidence>
<dbReference type="PROSITE" id="PS00070">
    <property type="entry name" value="ALDEHYDE_DEHYDR_CYS"/>
    <property type="match status" value="1"/>
</dbReference>
<dbReference type="InterPro" id="IPR016163">
    <property type="entry name" value="Ald_DH_C"/>
</dbReference>
<feature type="domain" description="Aldehyde dehydrogenase" evidence="8">
    <location>
        <begin position="11"/>
        <end position="431"/>
    </location>
</feature>
<dbReference type="FunFam" id="3.40.605.10:FF:000004">
    <property type="entry name" value="Aldehyde dehydrogenase"/>
    <property type="match status" value="1"/>
</dbReference>
<dbReference type="Proteomes" id="UP000654482">
    <property type="component" value="Unassembled WGS sequence"/>
</dbReference>
<dbReference type="InterPro" id="IPR029510">
    <property type="entry name" value="Ald_DH_CS_GLU"/>
</dbReference>
<feature type="active site" evidence="5 6">
    <location>
        <position position="213"/>
    </location>
</feature>
<keyword evidence="10" id="KW-1185">Reference proteome</keyword>
<dbReference type="GO" id="GO:0004029">
    <property type="term" value="F:aldehyde dehydrogenase (NAD+) activity"/>
    <property type="evidence" value="ECO:0007669"/>
    <property type="project" value="TreeGrafter"/>
</dbReference>
<evidence type="ECO:0000256" key="6">
    <source>
        <dbReference type="PROSITE-ProRule" id="PRU10007"/>
    </source>
</evidence>
<dbReference type="Pfam" id="PF00171">
    <property type="entry name" value="Aldedh"/>
    <property type="match status" value="1"/>
</dbReference>
<evidence type="ECO:0000256" key="7">
    <source>
        <dbReference type="RuleBase" id="RU003345"/>
    </source>
</evidence>
<dbReference type="InterPro" id="IPR016160">
    <property type="entry name" value="Ald_DH_CS_CYS"/>
</dbReference>
<dbReference type="PIRSF" id="PIRSF036492">
    <property type="entry name" value="ALDH"/>
    <property type="match status" value="1"/>
</dbReference>
<proteinExistence type="inferred from homology"/>
<dbReference type="PANTHER" id="PTHR43570">
    <property type="entry name" value="ALDEHYDE DEHYDROGENASE"/>
    <property type="match status" value="1"/>
</dbReference>
<dbReference type="InterPro" id="IPR015590">
    <property type="entry name" value="Aldehyde_DH_dom"/>
</dbReference>
<keyword evidence="2 4" id="KW-0560">Oxidoreductase</keyword>
<comment type="similarity">
    <text evidence="1 4 7">Belongs to the aldehyde dehydrogenase family.</text>
</comment>
<reference evidence="9" key="1">
    <citation type="submission" date="2020-10" db="EMBL/GenBank/DDBJ databases">
        <authorList>
            <person name="Castelo-Branco R."/>
            <person name="Eusebio N."/>
            <person name="Adriana R."/>
            <person name="Vieira A."/>
            <person name="Brugerolle De Fraissinette N."/>
            <person name="Rezende De Castro R."/>
            <person name="Schneider M.P."/>
            <person name="Vasconcelos V."/>
            <person name="Leao P.N."/>
        </authorList>
    </citation>
    <scope>NUCLEOTIDE SEQUENCE</scope>
    <source>
        <strain evidence="9">LEGE 07157</strain>
    </source>
</reference>
<dbReference type="InterPro" id="IPR016161">
    <property type="entry name" value="Ald_DH/histidinol_DH"/>
</dbReference>
<feature type="active site" evidence="5">
    <location>
        <position position="247"/>
    </location>
</feature>
<evidence type="ECO:0000256" key="1">
    <source>
        <dbReference type="ARBA" id="ARBA00009986"/>
    </source>
</evidence>
<dbReference type="PANTHER" id="PTHR43570:SF16">
    <property type="entry name" value="ALDEHYDE DEHYDROGENASE TYPE III, ISOFORM Q"/>
    <property type="match status" value="1"/>
</dbReference>
<dbReference type="InterPro" id="IPR016162">
    <property type="entry name" value="Ald_DH_N"/>
</dbReference>
<dbReference type="GO" id="GO:0005737">
    <property type="term" value="C:cytoplasm"/>
    <property type="evidence" value="ECO:0007669"/>
    <property type="project" value="TreeGrafter"/>
</dbReference>
<dbReference type="SUPFAM" id="SSF53720">
    <property type="entry name" value="ALDH-like"/>
    <property type="match status" value="1"/>
</dbReference>
<evidence type="ECO:0000256" key="5">
    <source>
        <dbReference type="PIRSR" id="PIRSR036492-1"/>
    </source>
</evidence>
<dbReference type="RefSeq" id="WP_194031906.1">
    <property type="nucleotide sequence ID" value="NZ_JADEWZ010000062.1"/>
</dbReference>
<protein>
    <recommendedName>
        <fullName evidence="4">Aldehyde dehydrogenase</fullName>
    </recommendedName>
</protein>
<evidence type="ECO:0000313" key="10">
    <source>
        <dbReference type="Proteomes" id="UP000654482"/>
    </source>
</evidence>
<evidence type="ECO:0000259" key="8">
    <source>
        <dbReference type="Pfam" id="PF00171"/>
    </source>
</evidence>
<accession>A0A8J7JED4</accession>
<organism evidence="9 10">
    <name type="scientific">Lusitaniella coriacea LEGE 07157</name>
    <dbReference type="NCBI Taxonomy" id="945747"/>
    <lineage>
        <taxon>Bacteria</taxon>
        <taxon>Bacillati</taxon>
        <taxon>Cyanobacteriota</taxon>
        <taxon>Cyanophyceae</taxon>
        <taxon>Spirulinales</taxon>
        <taxon>Lusitaniellaceae</taxon>
        <taxon>Lusitaniella</taxon>
    </lineage>
</organism>
<dbReference type="CDD" id="cd07136">
    <property type="entry name" value="ALDH_YwdH-P39616"/>
    <property type="match status" value="1"/>
</dbReference>
<dbReference type="GO" id="GO:0006081">
    <property type="term" value="P:aldehyde metabolic process"/>
    <property type="evidence" value="ECO:0007669"/>
    <property type="project" value="InterPro"/>
</dbReference>
<dbReference type="FunFam" id="3.40.309.10:FF:000003">
    <property type="entry name" value="Aldehyde dehydrogenase"/>
    <property type="match status" value="1"/>
</dbReference>
<keyword evidence="3" id="KW-0520">NAD</keyword>
<dbReference type="Gene3D" id="3.40.309.10">
    <property type="entry name" value="Aldehyde Dehydrogenase, Chain A, domain 2"/>
    <property type="match status" value="1"/>
</dbReference>
<evidence type="ECO:0000313" key="9">
    <source>
        <dbReference type="EMBL" id="MBE9118810.1"/>
    </source>
</evidence>
<comment type="caution">
    <text evidence="9">The sequence shown here is derived from an EMBL/GenBank/DDBJ whole genome shotgun (WGS) entry which is preliminary data.</text>
</comment>
<gene>
    <name evidence="9" type="ORF">IQ249_23250</name>
</gene>
<dbReference type="AlphaFoldDB" id="A0A8J7JED4"/>
<evidence type="ECO:0000256" key="4">
    <source>
        <dbReference type="PIRNR" id="PIRNR036492"/>
    </source>
</evidence>
<sequence>MLTQAAPTEIIHQQRRFFQQGTTKNVEFRLKQLHQLKALIQKNQDAIAQALKDDLKKPAFEAIGSEILFSIGNIDHTIQHLRNWAKPQKVSVPLTQLPASAQIISEPLGVVLIIGPWNYPFQLLILPLVGAIAAGNCAILKPSELVPHTSKLVADLIAKNFDPGFLSVVEGGKEIAQDLLKEKFDHIFFTGGTQVGKIIMQAAAEHLTPVTLELGGKSPCIIEPDADIATTARRITWSKFINSGQSCIAPDYLLVHQKIKGLLLAELKISIQEFYGENPEKSPDYARIISENHFQRLCQLLNPDKIVFGGKTNADERYIAPTIMDGVSWEDKVMEDEIFGPILPLLTYSDLGGAIAQINTRPKPLALYLFTDNKSTQQRILKETSSGGVCINDAMVQCVCEELPFGGVGNSGIGAYHGKFSFDTFSHRKSVLNRWSWPDFKLRYPPYQGKGEMLKRLIK</sequence>
<dbReference type="EMBL" id="JADEWZ010000062">
    <property type="protein sequence ID" value="MBE9118810.1"/>
    <property type="molecule type" value="Genomic_DNA"/>
</dbReference>
<name>A0A8J7JED4_9CYAN</name>
<dbReference type="Gene3D" id="3.40.605.10">
    <property type="entry name" value="Aldehyde Dehydrogenase, Chain A, domain 1"/>
    <property type="match status" value="1"/>
</dbReference>
<dbReference type="InterPro" id="IPR012394">
    <property type="entry name" value="Aldehyde_DH_NAD(P)"/>
</dbReference>